<organism evidence="1 2">
    <name type="scientific">Candidatus Fervidibacter sacchari</name>
    <dbReference type="NCBI Taxonomy" id="1448929"/>
    <lineage>
        <taxon>Bacteria</taxon>
        <taxon>Candidatus Fervidibacterota</taxon>
        <taxon>Candidatus Fervidibacter</taxon>
    </lineage>
</organism>
<accession>A0ABT2EI79</accession>
<evidence type="ECO:0000313" key="1">
    <source>
        <dbReference type="EMBL" id="MCS3917654.1"/>
    </source>
</evidence>
<name>A0ABT2EI79_9BACT</name>
<evidence type="ECO:0008006" key="3">
    <source>
        <dbReference type="Google" id="ProtNLM"/>
    </source>
</evidence>
<proteinExistence type="predicted"/>
<evidence type="ECO:0000313" key="2">
    <source>
        <dbReference type="Proteomes" id="UP001204798"/>
    </source>
</evidence>
<dbReference type="EMBL" id="JANUCP010000001">
    <property type="protein sequence ID" value="MCS3917654.1"/>
    <property type="molecule type" value="Genomic_DNA"/>
</dbReference>
<keyword evidence="2" id="KW-1185">Reference proteome</keyword>
<sequence length="71" mass="8143">MGGQYFCRAKMTANDDWRLVMANGKQRVESREWQVVLGQCSRTAEKFRHLTIAPQVRDSSPDIALHTSHLI</sequence>
<reference evidence="1 2" key="1">
    <citation type="submission" date="2022-08" db="EMBL/GenBank/DDBJ databases">
        <title>Bacterial and archaeal communities from various locations to study Microbial Dark Matter (Phase II).</title>
        <authorList>
            <person name="Stepanauskas R."/>
        </authorList>
    </citation>
    <scope>NUCLEOTIDE SEQUENCE [LARGE SCALE GENOMIC DNA]</scope>
    <source>
        <strain evidence="1 2">PD1</strain>
    </source>
</reference>
<comment type="caution">
    <text evidence="1">The sequence shown here is derived from an EMBL/GenBank/DDBJ whole genome shotgun (WGS) entry which is preliminary data.</text>
</comment>
<dbReference type="RefSeq" id="WP_259091921.1">
    <property type="nucleotide sequence ID" value="NZ_CP130454.1"/>
</dbReference>
<gene>
    <name evidence="1" type="ORF">M2350_000051</name>
</gene>
<protein>
    <recommendedName>
        <fullName evidence="3">DUF1508 domain-containing protein</fullName>
    </recommendedName>
</protein>
<dbReference type="Proteomes" id="UP001204798">
    <property type="component" value="Unassembled WGS sequence"/>
</dbReference>